<dbReference type="EMBL" id="QQZY01000001">
    <property type="protein sequence ID" value="RDI75839.1"/>
    <property type="molecule type" value="Genomic_DNA"/>
</dbReference>
<dbReference type="OrthoDB" id="3684592at2"/>
<gene>
    <name evidence="1" type="ORF">Gocc_0258</name>
</gene>
<reference evidence="2" key="2">
    <citation type="journal article" date="2019" name="MicrobiologyOpen">
        <title>High-quality draft genome sequence of Gaiella occulta isolated from a 150 meter deep mineral water borehole and comparison with the genome sequences of other deep-branching lineages of the phylum Actinobacteria.</title>
        <authorList>
            <person name="Severino R."/>
            <person name="Froufe H.J.C."/>
            <person name="Barroso C."/>
            <person name="Albuquerque L."/>
            <person name="Lobo-da-Cunha A."/>
            <person name="da Costa M.S."/>
            <person name="Egas C."/>
        </authorList>
    </citation>
    <scope>NUCLEOTIDE SEQUENCE [LARGE SCALE GENOMIC DNA]</scope>
    <source>
        <strain evidence="2">F2-233</strain>
    </source>
</reference>
<evidence type="ECO:0000313" key="1">
    <source>
        <dbReference type="EMBL" id="RDI75839.1"/>
    </source>
</evidence>
<organism evidence="1 2">
    <name type="scientific">Gaiella occulta</name>
    <dbReference type="NCBI Taxonomy" id="1002870"/>
    <lineage>
        <taxon>Bacteria</taxon>
        <taxon>Bacillati</taxon>
        <taxon>Actinomycetota</taxon>
        <taxon>Thermoleophilia</taxon>
        <taxon>Gaiellales</taxon>
        <taxon>Gaiellaceae</taxon>
        <taxon>Gaiella</taxon>
    </lineage>
</organism>
<protein>
    <submittedName>
        <fullName evidence="1">Hydrogenase maturation protease</fullName>
    </submittedName>
</protein>
<keyword evidence="1" id="KW-0645">Protease</keyword>
<dbReference type="InterPro" id="IPR023430">
    <property type="entry name" value="Pept_HybD-like_dom_sf"/>
</dbReference>
<accession>A0A7M2Z142</accession>
<dbReference type="GO" id="GO:0008047">
    <property type="term" value="F:enzyme activator activity"/>
    <property type="evidence" value="ECO:0007669"/>
    <property type="project" value="InterPro"/>
</dbReference>
<dbReference type="Gene3D" id="3.40.50.1450">
    <property type="entry name" value="HybD-like"/>
    <property type="match status" value="1"/>
</dbReference>
<sequence length="158" mass="17188">MRILVGGVGYRFLRDESLGPYLADTLAPETRDGIEIEDLSYGPVALSHNLHERPPYDRLVLVASVRRGRAPGTIERYRWNGVLPDTTEIQARVGEAVTGVISLDNLLVVCGVLGGLPDDVRVVEVEPVEPEGWGDGFSAELEAKLPEIVEAVWTSTAP</sequence>
<dbReference type="NCBIfam" id="TIGR00072">
    <property type="entry name" value="hydrog_prot"/>
    <property type="match status" value="1"/>
</dbReference>
<dbReference type="GO" id="GO:0006508">
    <property type="term" value="P:proteolysis"/>
    <property type="evidence" value="ECO:0007669"/>
    <property type="project" value="UniProtKB-KW"/>
</dbReference>
<dbReference type="Proteomes" id="UP000254134">
    <property type="component" value="Unassembled WGS sequence"/>
</dbReference>
<evidence type="ECO:0000313" key="2">
    <source>
        <dbReference type="Proteomes" id="UP000254134"/>
    </source>
</evidence>
<dbReference type="GO" id="GO:0008233">
    <property type="term" value="F:peptidase activity"/>
    <property type="evidence" value="ECO:0007669"/>
    <property type="project" value="UniProtKB-KW"/>
</dbReference>
<reference evidence="1 2" key="1">
    <citation type="submission" date="2018-07" db="EMBL/GenBank/DDBJ databases">
        <title>High-quality-draft genome sequence of Gaiella occulta.</title>
        <authorList>
            <person name="Severino R."/>
            <person name="Froufe H.J.C."/>
            <person name="Rainey F.A."/>
            <person name="Barroso C."/>
            <person name="Albuquerque L."/>
            <person name="Lobo-Da-Cunha A."/>
            <person name="Da Costa M.S."/>
            <person name="Egas C."/>
        </authorList>
    </citation>
    <scope>NUCLEOTIDE SEQUENCE [LARGE SCALE GENOMIC DNA]</scope>
    <source>
        <strain evidence="1 2">F2-233</strain>
    </source>
</reference>
<dbReference type="AlphaFoldDB" id="A0A7M2Z142"/>
<name>A0A7M2Z142_9ACTN</name>
<keyword evidence="1" id="KW-0378">Hydrolase</keyword>
<dbReference type="SUPFAM" id="SSF53163">
    <property type="entry name" value="HybD-like"/>
    <property type="match status" value="1"/>
</dbReference>
<keyword evidence="2" id="KW-1185">Reference proteome</keyword>
<proteinExistence type="predicted"/>
<dbReference type="InterPro" id="IPR000671">
    <property type="entry name" value="Peptidase_A31"/>
</dbReference>
<comment type="caution">
    <text evidence="1">The sequence shown here is derived from an EMBL/GenBank/DDBJ whole genome shotgun (WGS) entry which is preliminary data.</text>
</comment>